<reference evidence="2 3" key="1">
    <citation type="submission" date="2019-11" db="EMBL/GenBank/DDBJ databases">
        <title>Agromyces kandeliae sp. nov., isolated from mangrove soil.</title>
        <authorList>
            <person name="Wang R."/>
        </authorList>
    </citation>
    <scope>NUCLEOTIDE SEQUENCE [LARGE SCALE GENOMIC DNA]</scope>
    <source>
        <strain evidence="2 3">Q22</strain>
    </source>
</reference>
<dbReference type="Gene3D" id="3.30.9.10">
    <property type="entry name" value="D-Amino Acid Oxidase, subunit A, domain 2"/>
    <property type="match status" value="1"/>
</dbReference>
<dbReference type="RefSeq" id="WP_154345730.1">
    <property type="nucleotide sequence ID" value="NZ_WKJD01000010.1"/>
</dbReference>
<comment type="caution">
    <text evidence="2">The sequence shown here is derived from an EMBL/GenBank/DDBJ whole genome shotgun (WGS) entry which is preliminary data.</text>
</comment>
<dbReference type="AlphaFoldDB" id="A0A6L5R0A0"/>
<evidence type="ECO:0000259" key="1">
    <source>
        <dbReference type="Pfam" id="PF01266"/>
    </source>
</evidence>
<dbReference type="PANTHER" id="PTHR13847:SF281">
    <property type="entry name" value="FAD DEPENDENT OXIDOREDUCTASE DOMAIN-CONTAINING PROTEIN"/>
    <property type="match status" value="1"/>
</dbReference>
<evidence type="ECO:0000313" key="2">
    <source>
        <dbReference type="EMBL" id="MRX43410.1"/>
    </source>
</evidence>
<accession>A0A6L5R0A0</accession>
<sequence length="482" mass="52787">MGTTVFERRRPAASVIDRSLADTRASVFWLDDLPADAKRARPRLEGTIVADLAVVGGGYTGLWTAVLAKRANPGLHVVLLEAKRIGWAASGRNGGFCEASLTHGRENGVNRWPDEIDELDRLGLANLDAIEAAEAEFGMDFEFERNGALDVAIEPHQVEWLHEAAAEAASRGDDGVKLLDEHQVREEVDSPTYLGAIWNTRTSAILHPAKLAAELARVAEEAGVEIFEGSPVTGLDTPGSTGAVQLVTDHGRVDATRAVLATNVFPSLLKRNRLMTVPVYDYVLMTEPLSDEQRAAIGWANRQGIGDMANQFHYSRMTRDGRILYGGYDAIYHFGGRVRDAYEDRPESFEKLASHFFTTYPQLEGLRFSHKWAGAIDTSTQFTAFTGLARDGRVAYASGFTGLGVASTRFMAETMLDLLAGRDTERTRLKMVQTRPLPFPPEPAASLGINATRWSLDRADHDGGRRNMLLKTLDALGLGFDS</sequence>
<name>A0A6L5R0A0_9MICO</name>
<feature type="domain" description="FAD dependent oxidoreductase" evidence="1">
    <location>
        <begin position="51"/>
        <end position="417"/>
    </location>
</feature>
<evidence type="ECO:0000313" key="3">
    <source>
        <dbReference type="Proteomes" id="UP000476511"/>
    </source>
</evidence>
<gene>
    <name evidence="2" type="ORF">GJR97_06670</name>
</gene>
<dbReference type="PANTHER" id="PTHR13847">
    <property type="entry name" value="SARCOSINE DEHYDROGENASE-RELATED"/>
    <property type="match status" value="1"/>
</dbReference>
<dbReference type="Proteomes" id="UP000476511">
    <property type="component" value="Unassembled WGS sequence"/>
</dbReference>
<keyword evidence="3" id="KW-1185">Reference proteome</keyword>
<organism evidence="2 3">
    <name type="scientific">Agromyces kandeliae</name>
    <dbReference type="NCBI Taxonomy" id="2666141"/>
    <lineage>
        <taxon>Bacteria</taxon>
        <taxon>Bacillati</taxon>
        <taxon>Actinomycetota</taxon>
        <taxon>Actinomycetes</taxon>
        <taxon>Micrococcales</taxon>
        <taxon>Microbacteriaceae</taxon>
        <taxon>Agromyces</taxon>
    </lineage>
</organism>
<dbReference type="InterPro" id="IPR036188">
    <property type="entry name" value="FAD/NAD-bd_sf"/>
</dbReference>
<dbReference type="Gene3D" id="3.50.50.60">
    <property type="entry name" value="FAD/NAD(P)-binding domain"/>
    <property type="match status" value="1"/>
</dbReference>
<proteinExistence type="predicted"/>
<dbReference type="Pfam" id="PF01266">
    <property type="entry name" value="DAO"/>
    <property type="match status" value="1"/>
</dbReference>
<dbReference type="GO" id="GO:0005737">
    <property type="term" value="C:cytoplasm"/>
    <property type="evidence" value="ECO:0007669"/>
    <property type="project" value="TreeGrafter"/>
</dbReference>
<dbReference type="SUPFAM" id="SSF51905">
    <property type="entry name" value="FAD/NAD(P)-binding domain"/>
    <property type="match status" value="1"/>
</dbReference>
<protein>
    <submittedName>
        <fullName evidence="2">FAD-dependent oxidoreductase</fullName>
    </submittedName>
</protein>
<dbReference type="EMBL" id="WKJD01000010">
    <property type="protein sequence ID" value="MRX43410.1"/>
    <property type="molecule type" value="Genomic_DNA"/>
</dbReference>
<dbReference type="InterPro" id="IPR006076">
    <property type="entry name" value="FAD-dep_OxRdtase"/>
</dbReference>